<dbReference type="GO" id="GO:0042597">
    <property type="term" value="C:periplasmic space"/>
    <property type="evidence" value="ECO:0007669"/>
    <property type="project" value="UniProtKB-SubCell"/>
</dbReference>
<organism evidence="5 6">
    <name type="scientific">Candidatus Segetimicrobium genomatis</name>
    <dbReference type="NCBI Taxonomy" id="2569760"/>
    <lineage>
        <taxon>Bacteria</taxon>
        <taxon>Bacillati</taxon>
        <taxon>Candidatus Sysuimicrobiota</taxon>
        <taxon>Candidatus Sysuimicrobiia</taxon>
        <taxon>Candidatus Sysuimicrobiales</taxon>
        <taxon>Candidatus Segetimicrobiaceae</taxon>
        <taxon>Candidatus Segetimicrobium</taxon>
    </lineage>
</organism>
<accession>A0A537M1X6</accession>
<keyword evidence="3" id="KW-0732">Signal</keyword>
<comment type="subcellular location">
    <subcellularLocation>
        <location evidence="1">Periplasm</location>
    </subcellularLocation>
</comment>
<reference evidence="5 6" key="1">
    <citation type="journal article" date="2019" name="Nat. Microbiol.">
        <title>Mediterranean grassland soil C-N compound turnover is dependent on rainfall and depth, and is mediated by genomically divergent microorganisms.</title>
        <authorList>
            <person name="Diamond S."/>
            <person name="Andeer P.F."/>
            <person name="Li Z."/>
            <person name="Crits-Christoph A."/>
            <person name="Burstein D."/>
            <person name="Anantharaman K."/>
            <person name="Lane K.R."/>
            <person name="Thomas B.C."/>
            <person name="Pan C."/>
            <person name="Northen T.R."/>
            <person name="Banfield J.F."/>
        </authorList>
    </citation>
    <scope>NUCLEOTIDE SEQUENCE [LARGE SCALE GENOMIC DNA]</scope>
    <source>
        <strain evidence="5">NP_5</strain>
    </source>
</reference>
<dbReference type="EMBL" id="VBAM01000119">
    <property type="protein sequence ID" value="TMJ14259.1"/>
    <property type="molecule type" value="Genomic_DNA"/>
</dbReference>
<evidence type="ECO:0000259" key="4">
    <source>
        <dbReference type="SMART" id="SM00062"/>
    </source>
</evidence>
<evidence type="ECO:0000256" key="3">
    <source>
        <dbReference type="ARBA" id="ARBA00022729"/>
    </source>
</evidence>
<sequence length="390" mass="42674">PMVRIRSSFLPATRSASMLAPPEYDQRHCTLNRPGGQMHVEPGERWRKGSAGLCDVHVEERRRETGGRVLAGRQRALARRALLWPAGVAALGAAAAGSVVPRVAKAQAPGGTRELRLIVFPGGFNLPVWVAQEKGFFARQNLSVTLTLTPGSVFQLTRLIAGDFDIALTAIDNVIAYDEGQGEVSVPGRPDLFAFMGGDNGFLRLIVQSGIQSYADLRGKRLSVDAVTTGYAFVLRKMLEVNGLGEGDYTLVPAGGALRRWEALLKGEHAGTLLLSPFEILARQRGFRLLANAVDVLPRYQGLVGAARRSWAAAHRTELIGYIRAHREALSWLYSPANRDEGIQLLARNANLPPQFEGIRTVLALRTRYARPRKTLTNPLGYVDLSYYLS</sequence>
<dbReference type="PANTHER" id="PTHR30024">
    <property type="entry name" value="ALIPHATIC SULFONATES-BINDING PROTEIN-RELATED"/>
    <property type="match status" value="1"/>
</dbReference>
<comment type="caution">
    <text evidence="5">The sequence shown here is derived from an EMBL/GenBank/DDBJ whole genome shotgun (WGS) entry which is preliminary data.</text>
</comment>
<protein>
    <submittedName>
        <fullName evidence="5">ABC transporter substrate-binding protein</fullName>
    </submittedName>
</protein>
<dbReference type="Proteomes" id="UP000320393">
    <property type="component" value="Unassembled WGS sequence"/>
</dbReference>
<feature type="non-terminal residue" evidence="5">
    <location>
        <position position="1"/>
    </location>
</feature>
<evidence type="ECO:0000313" key="5">
    <source>
        <dbReference type="EMBL" id="TMJ14259.1"/>
    </source>
</evidence>
<dbReference type="SMART" id="SM00062">
    <property type="entry name" value="PBPb"/>
    <property type="match status" value="1"/>
</dbReference>
<dbReference type="GO" id="GO:0042918">
    <property type="term" value="P:alkanesulfonate transmembrane transport"/>
    <property type="evidence" value="ECO:0007669"/>
    <property type="project" value="TreeGrafter"/>
</dbReference>
<evidence type="ECO:0000256" key="1">
    <source>
        <dbReference type="ARBA" id="ARBA00004418"/>
    </source>
</evidence>
<comment type="similarity">
    <text evidence="2">Belongs to the bacterial solute-binding protein SsuA/TauA family.</text>
</comment>
<evidence type="ECO:0000256" key="2">
    <source>
        <dbReference type="ARBA" id="ARBA00010742"/>
    </source>
</evidence>
<proteinExistence type="inferred from homology"/>
<name>A0A537M1X6_9BACT</name>
<dbReference type="AlphaFoldDB" id="A0A537M1X6"/>
<dbReference type="InterPro" id="IPR015168">
    <property type="entry name" value="SsuA/THI5"/>
</dbReference>
<evidence type="ECO:0000313" key="6">
    <source>
        <dbReference type="Proteomes" id="UP000320393"/>
    </source>
</evidence>
<dbReference type="Gene3D" id="3.40.190.10">
    <property type="entry name" value="Periplasmic binding protein-like II"/>
    <property type="match status" value="2"/>
</dbReference>
<feature type="domain" description="Solute-binding protein family 3/N-terminal" evidence="4">
    <location>
        <begin position="125"/>
        <end position="336"/>
    </location>
</feature>
<gene>
    <name evidence="5" type="ORF">E6H02_03585</name>
</gene>
<dbReference type="PANTHER" id="PTHR30024:SF47">
    <property type="entry name" value="TAURINE-BINDING PERIPLASMIC PROTEIN"/>
    <property type="match status" value="1"/>
</dbReference>
<dbReference type="Pfam" id="PF09084">
    <property type="entry name" value="NMT1"/>
    <property type="match status" value="1"/>
</dbReference>
<dbReference type="SUPFAM" id="SSF53850">
    <property type="entry name" value="Periplasmic binding protein-like II"/>
    <property type="match status" value="1"/>
</dbReference>
<dbReference type="InterPro" id="IPR001638">
    <property type="entry name" value="Solute-binding_3/MltF_N"/>
</dbReference>